<dbReference type="InterPro" id="IPR010432">
    <property type="entry name" value="RDD"/>
</dbReference>
<evidence type="ECO:0000256" key="4">
    <source>
        <dbReference type="ARBA" id="ARBA00023136"/>
    </source>
</evidence>
<dbReference type="EMBL" id="CP117812">
    <property type="protein sequence ID" value="WDE98321.1"/>
    <property type="molecule type" value="Genomic_DNA"/>
</dbReference>
<feature type="transmembrane region" description="Helical" evidence="5">
    <location>
        <begin position="60"/>
        <end position="80"/>
    </location>
</feature>
<dbReference type="PANTHER" id="PTHR38480">
    <property type="entry name" value="SLR0254 PROTEIN"/>
    <property type="match status" value="1"/>
</dbReference>
<keyword evidence="2 5" id="KW-0812">Transmembrane</keyword>
<evidence type="ECO:0000313" key="7">
    <source>
        <dbReference type="EMBL" id="WDE98321.1"/>
    </source>
</evidence>
<feature type="transmembrane region" description="Helical" evidence="5">
    <location>
        <begin position="31"/>
        <end position="54"/>
    </location>
</feature>
<name>A0ABY7VZV9_9BACT</name>
<keyword evidence="3 5" id="KW-1133">Transmembrane helix</keyword>
<protein>
    <submittedName>
        <fullName evidence="7">RDD family protein</fullName>
    </submittedName>
</protein>
<evidence type="ECO:0000256" key="1">
    <source>
        <dbReference type="ARBA" id="ARBA00004141"/>
    </source>
</evidence>
<keyword evidence="8" id="KW-1185">Reference proteome</keyword>
<dbReference type="Proteomes" id="UP001214250">
    <property type="component" value="Chromosome 2"/>
</dbReference>
<organism evidence="7 8">
    <name type="scientific">Lentisphaera profundi</name>
    <dbReference type="NCBI Taxonomy" id="1658616"/>
    <lineage>
        <taxon>Bacteria</taxon>
        <taxon>Pseudomonadati</taxon>
        <taxon>Lentisphaerota</taxon>
        <taxon>Lentisphaeria</taxon>
        <taxon>Lentisphaerales</taxon>
        <taxon>Lentisphaeraceae</taxon>
        <taxon>Lentisphaera</taxon>
    </lineage>
</organism>
<feature type="domain" description="RDD" evidence="6">
    <location>
        <begin position="24"/>
        <end position="145"/>
    </location>
</feature>
<evidence type="ECO:0000313" key="8">
    <source>
        <dbReference type="Proteomes" id="UP001214250"/>
    </source>
</evidence>
<accession>A0ABY7VZV9</accession>
<evidence type="ECO:0000256" key="3">
    <source>
        <dbReference type="ARBA" id="ARBA00022989"/>
    </source>
</evidence>
<evidence type="ECO:0000256" key="5">
    <source>
        <dbReference type="SAM" id="Phobius"/>
    </source>
</evidence>
<dbReference type="Pfam" id="PF06271">
    <property type="entry name" value="RDD"/>
    <property type="match status" value="1"/>
</dbReference>
<sequence>MGEKIDTIFWVETPEGVNLSMRLASLPVRMTAFLLDLIFRVIIFIVLAIVLGFLGDASQGLILVSIFILWWFYPVLFEVLQKGMTPGKRIMKIRVLHGNGTPVGWKASMIRNFLRLADLMASVWGLEFIAMFADSRNRRLGDLAADTIVVYTDSQRSKVFLPEVMPLLPPVPLNSEEQKSFIAFGERYHMLSKQRQVELAEILEEMHGETGAAAVKKLYAYSLGLAGGEGVKDS</sequence>
<dbReference type="PANTHER" id="PTHR38480:SF1">
    <property type="entry name" value="SLR0254 PROTEIN"/>
    <property type="match status" value="1"/>
</dbReference>
<dbReference type="RefSeq" id="WP_274153195.1">
    <property type="nucleotide sequence ID" value="NZ_CP117812.1"/>
</dbReference>
<reference evidence="7 8" key="1">
    <citation type="submission" date="2023-02" db="EMBL/GenBank/DDBJ databases">
        <title>Genome sequence of Lentisphaera profundi SAORIC-696.</title>
        <authorList>
            <person name="Kim e."/>
            <person name="Cho J.-C."/>
            <person name="Choi A."/>
            <person name="Kang I."/>
        </authorList>
    </citation>
    <scope>NUCLEOTIDE SEQUENCE [LARGE SCALE GENOMIC DNA]</scope>
    <source>
        <strain evidence="7 8">SAORIC-696</strain>
    </source>
</reference>
<gene>
    <name evidence="7" type="ORF">PQO03_21145</name>
</gene>
<comment type="subcellular location">
    <subcellularLocation>
        <location evidence="1">Membrane</location>
        <topology evidence="1">Multi-pass membrane protein</topology>
    </subcellularLocation>
</comment>
<proteinExistence type="predicted"/>
<keyword evidence="4 5" id="KW-0472">Membrane</keyword>
<evidence type="ECO:0000256" key="2">
    <source>
        <dbReference type="ARBA" id="ARBA00022692"/>
    </source>
</evidence>
<evidence type="ECO:0000259" key="6">
    <source>
        <dbReference type="Pfam" id="PF06271"/>
    </source>
</evidence>